<dbReference type="Gene3D" id="2.30.30.60">
    <property type="match status" value="1"/>
</dbReference>
<sequence length="339" mass="37003">MLPSAVLLRSARTDPGLSTASRAVDLTIENVPTQVWEVLGAILVLIFGWYVSKLVVRSVGRAIARQFQRPSITQTVLGGIRAGVIVVFVFIAARILQLDTGDVLLSGAVFGAVLGVILAPIVASVISGLFVLADQPFEIGDMIELVDEGQKGFVDDITLRYTKMFTLDNTFIVIPNSTIRDRDVINYSAEDERTRRTLELLVTYESDIEAARTLAERNARRVDDVISGGPDIRIGKTRFPAAPTCFIEEYADNGVLLLLRYWVEEPYKLQAIESEVKTNIWNDLDDADVEIAYPHTHLVFDETSGQAQVAVSQGDHSPAVTADSEAVPGDPSVESDGAQ</sequence>
<dbReference type="InterPro" id="IPR010920">
    <property type="entry name" value="LSM_dom_sf"/>
</dbReference>
<keyword evidence="6 8" id="KW-0472">Membrane</keyword>
<feature type="domain" description="Mechanosensitive ion channel MscS" evidence="9">
    <location>
        <begin position="121"/>
        <end position="188"/>
    </location>
</feature>
<gene>
    <name evidence="11" type="primary">mscS3</name>
    <name evidence="11" type="ORF">AArcS_1486</name>
</gene>
<protein>
    <submittedName>
        <fullName evidence="11">Small-conductance mechanosensitive channel</fullName>
    </submittedName>
</protein>
<evidence type="ECO:0000256" key="5">
    <source>
        <dbReference type="ARBA" id="ARBA00022989"/>
    </source>
</evidence>
<evidence type="ECO:0000259" key="10">
    <source>
        <dbReference type="Pfam" id="PF21082"/>
    </source>
</evidence>
<dbReference type="InterPro" id="IPR045275">
    <property type="entry name" value="MscS_archaea/bacteria_type"/>
</dbReference>
<dbReference type="AlphaFoldDB" id="A0A897MUS4"/>
<comment type="similarity">
    <text evidence="2">Belongs to the MscS (TC 1.A.23) family.</text>
</comment>
<keyword evidence="4 8" id="KW-0812">Transmembrane</keyword>
<dbReference type="InterPro" id="IPR011066">
    <property type="entry name" value="MscS_channel_C_sf"/>
</dbReference>
<evidence type="ECO:0000256" key="8">
    <source>
        <dbReference type="SAM" id="Phobius"/>
    </source>
</evidence>
<dbReference type="EMBL" id="CP064786">
    <property type="protein sequence ID" value="QSG02699.1"/>
    <property type="molecule type" value="Genomic_DNA"/>
</dbReference>
<keyword evidence="3" id="KW-1003">Cell membrane</keyword>
<dbReference type="SUPFAM" id="SSF82689">
    <property type="entry name" value="Mechanosensitive channel protein MscS (YggB), C-terminal domain"/>
    <property type="match status" value="1"/>
</dbReference>
<dbReference type="Proteomes" id="UP000663586">
    <property type="component" value="Chromosome"/>
</dbReference>
<evidence type="ECO:0000256" key="3">
    <source>
        <dbReference type="ARBA" id="ARBA00022475"/>
    </source>
</evidence>
<evidence type="ECO:0000256" key="7">
    <source>
        <dbReference type="SAM" id="MobiDB-lite"/>
    </source>
</evidence>
<dbReference type="RefSeq" id="WP_238479841.1">
    <property type="nucleotide sequence ID" value="NZ_CP064786.1"/>
</dbReference>
<dbReference type="GO" id="GO:0008381">
    <property type="term" value="F:mechanosensitive monoatomic ion channel activity"/>
    <property type="evidence" value="ECO:0007669"/>
    <property type="project" value="InterPro"/>
</dbReference>
<feature type="transmembrane region" description="Helical" evidence="8">
    <location>
        <begin position="76"/>
        <end position="96"/>
    </location>
</feature>
<evidence type="ECO:0000256" key="6">
    <source>
        <dbReference type="ARBA" id="ARBA00023136"/>
    </source>
</evidence>
<dbReference type="GO" id="GO:0005886">
    <property type="term" value="C:plasma membrane"/>
    <property type="evidence" value="ECO:0007669"/>
    <property type="project" value="UniProtKB-SubCell"/>
</dbReference>
<dbReference type="InterPro" id="IPR023408">
    <property type="entry name" value="MscS_beta-dom_sf"/>
</dbReference>
<keyword evidence="5 8" id="KW-1133">Transmembrane helix</keyword>
<feature type="domain" description="Mechanosensitive ion channel MscS C-terminal" evidence="10">
    <location>
        <begin position="202"/>
        <end position="291"/>
    </location>
</feature>
<accession>A0A897MUS4</accession>
<keyword evidence="12" id="KW-1185">Reference proteome</keyword>
<name>A0A897MUS4_9EURY</name>
<dbReference type="SUPFAM" id="SSF82861">
    <property type="entry name" value="Mechanosensitive channel protein MscS (YggB), transmembrane region"/>
    <property type="match status" value="1"/>
</dbReference>
<reference evidence="11" key="1">
    <citation type="submission" date="2020-11" db="EMBL/GenBank/DDBJ databases">
        <title>Carbohydrate-dependent, anaerobic sulfur respiration: A novel catabolism in halophilic archaea.</title>
        <authorList>
            <person name="Sorokin D.Y."/>
            <person name="Messina E."/>
            <person name="Smedile F."/>
            <person name="La Cono V."/>
            <person name="Hallsworth J.E."/>
            <person name="Yakimov M.M."/>
        </authorList>
    </citation>
    <scope>NUCLEOTIDE SEQUENCE</scope>
    <source>
        <strain evidence="11">AArc-S</strain>
    </source>
</reference>
<evidence type="ECO:0000256" key="2">
    <source>
        <dbReference type="ARBA" id="ARBA00008017"/>
    </source>
</evidence>
<dbReference type="Gene3D" id="3.30.70.100">
    <property type="match status" value="1"/>
</dbReference>
<dbReference type="InterPro" id="IPR049278">
    <property type="entry name" value="MS_channel_C"/>
</dbReference>
<evidence type="ECO:0000259" key="9">
    <source>
        <dbReference type="Pfam" id="PF00924"/>
    </source>
</evidence>
<evidence type="ECO:0000313" key="12">
    <source>
        <dbReference type="Proteomes" id="UP000663586"/>
    </source>
</evidence>
<organism evidence="11 12">
    <name type="scientific">Natranaeroarchaeum sulfidigenes</name>
    <dbReference type="NCBI Taxonomy" id="2784880"/>
    <lineage>
        <taxon>Archaea</taxon>
        <taxon>Methanobacteriati</taxon>
        <taxon>Methanobacteriota</taxon>
        <taxon>Stenosarchaea group</taxon>
        <taxon>Halobacteria</taxon>
        <taxon>Halobacteriales</taxon>
        <taxon>Natronoarchaeaceae</taxon>
        <taxon>Natranaeroarchaeum</taxon>
    </lineage>
</organism>
<dbReference type="GeneID" id="70684869"/>
<evidence type="ECO:0000256" key="4">
    <source>
        <dbReference type="ARBA" id="ARBA00022692"/>
    </source>
</evidence>
<dbReference type="PANTHER" id="PTHR30221:SF1">
    <property type="entry name" value="SMALL-CONDUCTANCE MECHANOSENSITIVE CHANNEL"/>
    <property type="match status" value="1"/>
</dbReference>
<dbReference type="Pfam" id="PF00924">
    <property type="entry name" value="MS_channel_2nd"/>
    <property type="match status" value="1"/>
</dbReference>
<comment type="subcellular location">
    <subcellularLocation>
        <location evidence="1">Cell membrane</location>
        <topology evidence="1">Multi-pass membrane protein</topology>
    </subcellularLocation>
</comment>
<evidence type="ECO:0000256" key="1">
    <source>
        <dbReference type="ARBA" id="ARBA00004651"/>
    </source>
</evidence>
<evidence type="ECO:0000313" key="11">
    <source>
        <dbReference type="EMBL" id="QSG02699.1"/>
    </source>
</evidence>
<dbReference type="Pfam" id="PF21082">
    <property type="entry name" value="MS_channel_3rd"/>
    <property type="match status" value="1"/>
</dbReference>
<feature type="transmembrane region" description="Helical" evidence="8">
    <location>
        <begin position="35"/>
        <end position="56"/>
    </location>
</feature>
<dbReference type="Gene3D" id="1.10.287.1260">
    <property type="match status" value="1"/>
</dbReference>
<dbReference type="PANTHER" id="PTHR30221">
    <property type="entry name" value="SMALL-CONDUCTANCE MECHANOSENSITIVE CHANNEL"/>
    <property type="match status" value="1"/>
</dbReference>
<proteinExistence type="inferred from homology"/>
<dbReference type="KEGG" id="hara:AArcS_1486"/>
<dbReference type="SUPFAM" id="SSF50182">
    <property type="entry name" value="Sm-like ribonucleoproteins"/>
    <property type="match status" value="1"/>
</dbReference>
<feature type="transmembrane region" description="Helical" evidence="8">
    <location>
        <begin position="108"/>
        <end position="133"/>
    </location>
</feature>
<dbReference type="InterPro" id="IPR011014">
    <property type="entry name" value="MscS_channel_TM-2"/>
</dbReference>
<dbReference type="InterPro" id="IPR006685">
    <property type="entry name" value="MscS_channel_2nd"/>
</dbReference>
<feature type="region of interest" description="Disordered" evidence="7">
    <location>
        <begin position="311"/>
        <end position="339"/>
    </location>
</feature>